<dbReference type="Proteomes" id="UP000271193">
    <property type="component" value="Chromosome"/>
</dbReference>
<accession>A0A3G6TEW4</accession>
<dbReference type="PROSITE" id="PS51257">
    <property type="entry name" value="PROKAR_LIPOPROTEIN"/>
    <property type="match status" value="1"/>
</dbReference>
<proteinExistence type="predicted"/>
<gene>
    <name evidence="1" type="ORF">EG339_09240</name>
</gene>
<sequence>MIKNVPAVFVISTKTILASLFLFSTLSSCKKKTLEQKIENLPPIQATTKVAPAKEAIADMGNSSFTLSCGSGCAVTYNAEDISQDKTTVKVKFRVDSYVNDEPAETQYETYLFYYSNTGEIDKIINEETQKNILDEYVLNVQESFKDFAASLIKNKKIKIPVLKEQDNIVKTK</sequence>
<reference evidence="2" key="1">
    <citation type="submission" date="2018-11" db="EMBL/GenBank/DDBJ databases">
        <title>Proposal to divide the Flavobacteriaceae and reorganize its genera based on Amino Acid Identity values calculated from whole genome sequences.</title>
        <authorList>
            <person name="Nicholson A.C."/>
            <person name="Gulvik C.A."/>
            <person name="Whitney A.M."/>
            <person name="Humrighouse B.W."/>
            <person name="Bell M."/>
            <person name="Holmes B."/>
            <person name="Steigerwalt A.G."/>
            <person name="Villarma A."/>
            <person name="Sheth M."/>
            <person name="Batra D."/>
            <person name="Pryor J."/>
            <person name="Bernardet J.-F."/>
            <person name="Hugo C."/>
            <person name="Kampfer P."/>
            <person name="Newman J."/>
            <person name="McQuiston J.R."/>
        </authorList>
    </citation>
    <scope>NUCLEOTIDE SEQUENCE [LARGE SCALE GENOMIC DNA]</scope>
    <source>
        <strain evidence="2">G0229</strain>
    </source>
</reference>
<dbReference type="KEGG" id="cben:EG339_09240"/>
<dbReference type="GeneID" id="99064993"/>
<protein>
    <submittedName>
        <fullName evidence="1">Uncharacterized protein</fullName>
    </submittedName>
</protein>
<name>A0A3G6TEW4_9FLAO</name>
<keyword evidence="2" id="KW-1185">Reference proteome</keyword>
<dbReference type="EMBL" id="CP033932">
    <property type="protein sequence ID" value="AZB24764.1"/>
    <property type="molecule type" value="Genomic_DNA"/>
</dbReference>
<dbReference type="AlphaFoldDB" id="A0A3G6TEW4"/>
<organism evidence="1 2">
    <name type="scientific">Chryseobacterium bernardetii</name>
    <dbReference type="NCBI Taxonomy" id="1241978"/>
    <lineage>
        <taxon>Bacteria</taxon>
        <taxon>Pseudomonadati</taxon>
        <taxon>Bacteroidota</taxon>
        <taxon>Flavobacteriia</taxon>
        <taxon>Flavobacteriales</taxon>
        <taxon>Weeksellaceae</taxon>
        <taxon>Chryseobacterium group</taxon>
        <taxon>Chryseobacterium</taxon>
    </lineage>
</organism>
<dbReference type="RefSeq" id="WP_123869919.1">
    <property type="nucleotide sequence ID" value="NZ_CP033932.1"/>
</dbReference>
<evidence type="ECO:0000313" key="1">
    <source>
        <dbReference type="EMBL" id="AZB24764.1"/>
    </source>
</evidence>
<evidence type="ECO:0000313" key="2">
    <source>
        <dbReference type="Proteomes" id="UP000271193"/>
    </source>
</evidence>